<dbReference type="AlphaFoldDB" id="L1L526"/>
<sequence length="66" mass="7178">MRCAIHTLRIVMFWTSNAVGRRWCPERLHAVDRGDGAGADHGLRAGGRSRRSMATSENALPEGGCV</sequence>
<protein>
    <submittedName>
        <fullName evidence="2">Uncharacterized protein</fullName>
    </submittedName>
</protein>
<evidence type="ECO:0000313" key="3">
    <source>
        <dbReference type="Proteomes" id="UP000010411"/>
    </source>
</evidence>
<dbReference type="Proteomes" id="UP000010411">
    <property type="component" value="Unassembled WGS sequence"/>
</dbReference>
<dbReference type="EMBL" id="AEJC01000106">
    <property type="protein sequence ID" value="EKX68032.1"/>
    <property type="molecule type" value="Genomic_DNA"/>
</dbReference>
<comment type="caution">
    <text evidence="2">The sequence shown here is derived from an EMBL/GenBank/DDBJ whole genome shotgun (WGS) entry which is preliminary data.</text>
</comment>
<evidence type="ECO:0000313" key="2">
    <source>
        <dbReference type="EMBL" id="EKX68032.1"/>
    </source>
</evidence>
<reference evidence="2 3" key="1">
    <citation type="submission" date="2012-11" db="EMBL/GenBank/DDBJ databases">
        <authorList>
            <person name="Huguet-Tapia J.C."/>
            <person name="Durkin A.S."/>
            <person name="Pettis G.S."/>
            <person name="Badger J.H."/>
        </authorList>
    </citation>
    <scope>NUCLEOTIDE SEQUENCE [LARGE SCALE GENOMIC DNA]</scope>
    <source>
        <strain evidence="2 3">91-03</strain>
    </source>
</reference>
<name>L1L526_9ACTN</name>
<evidence type="ECO:0000256" key="1">
    <source>
        <dbReference type="SAM" id="MobiDB-lite"/>
    </source>
</evidence>
<accession>L1L526</accession>
<organism evidence="2 3">
    <name type="scientific">Streptomyces ipomoeae 91-03</name>
    <dbReference type="NCBI Taxonomy" id="698759"/>
    <lineage>
        <taxon>Bacteria</taxon>
        <taxon>Bacillati</taxon>
        <taxon>Actinomycetota</taxon>
        <taxon>Actinomycetes</taxon>
        <taxon>Kitasatosporales</taxon>
        <taxon>Streptomycetaceae</taxon>
        <taxon>Streptomyces</taxon>
    </lineage>
</organism>
<gene>
    <name evidence="2" type="ORF">STRIP9103_03188</name>
</gene>
<feature type="region of interest" description="Disordered" evidence="1">
    <location>
        <begin position="33"/>
        <end position="66"/>
    </location>
</feature>
<keyword evidence="3" id="KW-1185">Reference proteome</keyword>
<proteinExistence type="predicted"/>